<proteinExistence type="inferred from homology"/>
<evidence type="ECO:0000313" key="5">
    <source>
        <dbReference type="WBParaSite" id="nRc.2.0.1.t02921-RA"/>
    </source>
</evidence>
<dbReference type="GO" id="GO:0006334">
    <property type="term" value="P:nucleosome assembly"/>
    <property type="evidence" value="ECO:0007669"/>
    <property type="project" value="InterPro"/>
</dbReference>
<keyword evidence="4" id="KW-1185">Reference proteome</keyword>
<evidence type="ECO:0000256" key="2">
    <source>
        <dbReference type="RuleBase" id="RU003876"/>
    </source>
</evidence>
<comment type="similarity">
    <text evidence="1 2">Belongs to the nucleosome assembly protein (NAP) family.</text>
</comment>
<evidence type="ECO:0000313" key="4">
    <source>
        <dbReference type="Proteomes" id="UP000887565"/>
    </source>
</evidence>
<organism evidence="4 5">
    <name type="scientific">Romanomermis culicivorax</name>
    <name type="common">Nematode worm</name>
    <dbReference type="NCBI Taxonomy" id="13658"/>
    <lineage>
        <taxon>Eukaryota</taxon>
        <taxon>Metazoa</taxon>
        <taxon>Ecdysozoa</taxon>
        <taxon>Nematoda</taxon>
        <taxon>Enoplea</taxon>
        <taxon>Dorylaimia</taxon>
        <taxon>Mermithida</taxon>
        <taxon>Mermithoidea</taxon>
        <taxon>Mermithidae</taxon>
        <taxon>Romanomermis</taxon>
    </lineage>
</organism>
<dbReference type="Gene3D" id="3.30.1120.90">
    <property type="entry name" value="Nucleosome assembly protein"/>
    <property type="match status" value="1"/>
</dbReference>
<dbReference type="PANTHER" id="PTHR11875">
    <property type="entry name" value="TESTIS-SPECIFIC Y-ENCODED PROTEIN"/>
    <property type="match status" value="1"/>
</dbReference>
<accession>A0A915HN41</accession>
<dbReference type="WBParaSite" id="nRc.2.0.1.t02921-RA">
    <property type="protein sequence ID" value="nRc.2.0.1.t02921-RA"/>
    <property type="gene ID" value="nRc.2.0.1.g02921"/>
</dbReference>
<name>A0A915HN41_ROMCU</name>
<dbReference type="Proteomes" id="UP000887565">
    <property type="component" value="Unplaced"/>
</dbReference>
<dbReference type="Pfam" id="PF00956">
    <property type="entry name" value="NAP"/>
    <property type="match status" value="1"/>
</dbReference>
<feature type="region of interest" description="Disordered" evidence="3">
    <location>
        <begin position="283"/>
        <end position="316"/>
    </location>
</feature>
<protein>
    <submittedName>
        <fullName evidence="5">Nucleosome assembly protein 1-like 1</fullName>
    </submittedName>
</protein>
<feature type="compositionally biased region" description="Acidic residues" evidence="3">
    <location>
        <begin position="285"/>
        <end position="316"/>
    </location>
</feature>
<dbReference type="AlphaFoldDB" id="A0A915HN41"/>
<dbReference type="GO" id="GO:0005634">
    <property type="term" value="C:nucleus"/>
    <property type="evidence" value="ECO:0007669"/>
    <property type="project" value="InterPro"/>
</dbReference>
<dbReference type="InterPro" id="IPR002164">
    <property type="entry name" value="NAP_family"/>
</dbReference>
<dbReference type="InterPro" id="IPR037231">
    <property type="entry name" value="NAP-like_sf"/>
</dbReference>
<dbReference type="SUPFAM" id="SSF143113">
    <property type="entry name" value="NAP-like"/>
    <property type="match status" value="1"/>
</dbReference>
<dbReference type="OMA" id="HELEWSY"/>
<sequence>MDATGDSEKNGKQKSLLQDPLALAALQAEHSHEAHTFLLSLPADVRRRVNALKNLQAKARNKIVNGEYEPTDEEADFKSPIAELPSELKEKLSVANGAADTTAEGQKGIPDFWLTLFRHTEIIGDMIQEHDEPILKHLTNVEVTINKEPMAFSLQFYFSPNEYFTNSVLTKEYTMKCDPDEDDIFDFDGPEIVHCKGTHIDWKQDKNVTVKKIKKKQKHKAKGATRFVTKEVKTDSFFNFFAPPEETEDMDEDTKDILNADFEIGQIIRDRIVPRAVLYFTGEAHDEDDDDYEEDDEEEDECLSDEMESDDEEAHA</sequence>
<reference evidence="5" key="1">
    <citation type="submission" date="2022-11" db="UniProtKB">
        <authorList>
            <consortium name="WormBaseParasite"/>
        </authorList>
    </citation>
    <scope>IDENTIFICATION</scope>
</reference>
<evidence type="ECO:0000256" key="1">
    <source>
        <dbReference type="ARBA" id="ARBA00009947"/>
    </source>
</evidence>
<evidence type="ECO:0000256" key="3">
    <source>
        <dbReference type="SAM" id="MobiDB-lite"/>
    </source>
</evidence>